<evidence type="ECO:0008006" key="4">
    <source>
        <dbReference type="Google" id="ProtNLM"/>
    </source>
</evidence>
<gene>
    <name evidence="2" type="ORF">ACFPMF_09045</name>
</gene>
<feature type="signal peptide" evidence="1">
    <location>
        <begin position="1"/>
        <end position="18"/>
    </location>
</feature>
<keyword evidence="1" id="KW-0732">Signal</keyword>
<comment type="caution">
    <text evidence="2">The sequence shown here is derived from an EMBL/GenBank/DDBJ whole genome shotgun (WGS) entry which is preliminary data.</text>
</comment>
<evidence type="ECO:0000313" key="2">
    <source>
        <dbReference type="EMBL" id="MFC5409451.1"/>
    </source>
</evidence>
<dbReference type="EMBL" id="JBHSMA010000002">
    <property type="protein sequence ID" value="MFC5409451.1"/>
    <property type="molecule type" value="Genomic_DNA"/>
</dbReference>
<dbReference type="PROSITE" id="PS51257">
    <property type="entry name" value="PROKAR_LIPOPROTEIN"/>
    <property type="match status" value="1"/>
</dbReference>
<evidence type="ECO:0000256" key="1">
    <source>
        <dbReference type="SAM" id="SignalP"/>
    </source>
</evidence>
<feature type="chain" id="PRO_5045102775" description="Lipocalin-like domain-containing protein" evidence="1">
    <location>
        <begin position="19"/>
        <end position="154"/>
    </location>
</feature>
<evidence type="ECO:0000313" key="3">
    <source>
        <dbReference type="Proteomes" id="UP001596106"/>
    </source>
</evidence>
<organism evidence="2 3">
    <name type="scientific">Larkinella bovis</name>
    <dbReference type="NCBI Taxonomy" id="683041"/>
    <lineage>
        <taxon>Bacteria</taxon>
        <taxon>Pseudomonadati</taxon>
        <taxon>Bacteroidota</taxon>
        <taxon>Cytophagia</taxon>
        <taxon>Cytophagales</taxon>
        <taxon>Spirosomataceae</taxon>
        <taxon>Larkinella</taxon>
    </lineage>
</organism>
<sequence>MKSIFIFLFALLTIVACKKDNTTDPEPEQPAGPAARVTGTYTLSSFHFINGGNEIELPTLPLVESGKTVASGTAKITKKTDGKATLDLTLFIEGEGRTLLEGLEIDVKESGKVYGLYAEGERIGDCDGGFLIFNVGGTDPDTGDELKLAFNGKK</sequence>
<protein>
    <recommendedName>
        <fullName evidence="4">Lipocalin-like domain-containing protein</fullName>
    </recommendedName>
</protein>
<accession>A0ABW0I7F6</accession>
<reference evidence="3" key="1">
    <citation type="journal article" date="2019" name="Int. J. Syst. Evol. Microbiol.">
        <title>The Global Catalogue of Microorganisms (GCM) 10K type strain sequencing project: providing services to taxonomists for standard genome sequencing and annotation.</title>
        <authorList>
            <consortium name="The Broad Institute Genomics Platform"/>
            <consortium name="The Broad Institute Genome Sequencing Center for Infectious Disease"/>
            <person name="Wu L."/>
            <person name="Ma J."/>
        </authorList>
    </citation>
    <scope>NUCLEOTIDE SEQUENCE [LARGE SCALE GENOMIC DNA]</scope>
    <source>
        <strain evidence="3">CCUG 55250</strain>
    </source>
</reference>
<dbReference type="Proteomes" id="UP001596106">
    <property type="component" value="Unassembled WGS sequence"/>
</dbReference>
<dbReference type="RefSeq" id="WP_379843411.1">
    <property type="nucleotide sequence ID" value="NZ_JBHSMA010000002.1"/>
</dbReference>
<name>A0ABW0I7F6_9BACT</name>
<proteinExistence type="predicted"/>
<keyword evidence="3" id="KW-1185">Reference proteome</keyword>